<dbReference type="InParanoid" id="A0A0B2UMH8"/>
<comment type="caution">
    <text evidence="1">The sequence shown here is derived from an EMBL/GenBank/DDBJ whole genome shotgun (WGS) entry which is preliminary data.</text>
</comment>
<dbReference type="HOGENOM" id="CLU_2622026_0_0_1"/>
<accession>A0A0B2UMH8</accession>
<gene>
    <name evidence="1" type="ORF">M896_020040</name>
</gene>
<dbReference type="GeneID" id="26261099"/>
<evidence type="ECO:0000313" key="2">
    <source>
        <dbReference type="Proteomes" id="UP000031056"/>
    </source>
</evidence>
<keyword evidence="2" id="KW-1185">Reference proteome</keyword>
<dbReference type="EMBL" id="JOKQ01000002">
    <property type="protein sequence ID" value="KHN70170.1"/>
    <property type="molecule type" value="Genomic_DNA"/>
</dbReference>
<reference evidence="1 2" key="1">
    <citation type="journal article" date="2014" name="MBio">
        <title>The Ordospora colligata genome; evolution of extreme reduction in microsporidia and host-to-parasite horizontal gene transfer.</title>
        <authorList>
            <person name="Pombert J.-F."/>
            <person name="Haag K.L."/>
            <person name="Beidas S."/>
            <person name="Ebert D."/>
            <person name="Keeling P.J."/>
        </authorList>
    </citation>
    <scope>NUCLEOTIDE SEQUENCE [LARGE SCALE GENOMIC DNA]</scope>
    <source>
        <strain evidence="1 2">OC4</strain>
    </source>
</reference>
<name>A0A0B2UMH8_9MICR</name>
<proteinExistence type="predicted"/>
<organism evidence="1 2">
    <name type="scientific">Ordospora colligata OC4</name>
    <dbReference type="NCBI Taxonomy" id="1354746"/>
    <lineage>
        <taxon>Eukaryota</taxon>
        <taxon>Fungi</taxon>
        <taxon>Fungi incertae sedis</taxon>
        <taxon>Microsporidia</taxon>
        <taxon>Ordosporidae</taxon>
        <taxon>Ordospora</taxon>
    </lineage>
</organism>
<sequence length="78" mass="9205">MPINMELIDKLKTQIFSNDYTGINDTMYECLDNILCNYNHSHMVIFARLVEMLVEACPSKKTQRILRIIDLIRFPVKK</sequence>
<dbReference type="AlphaFoldDB" id="A0A0B2UMH8"/>
<protein>
    <submittedName>
        <fullName evidence="1">Uncharacterized protein</fullName>
    </submittedName>
</protein>
<dbReference type="Proteomes" id="UP000031056">
    <property type="component" value="Unassembled WGS sequence"/>
</dbReference>
<dbReference type="OrthoDB" id="2191866at2759"/>
<dbReference type="RefSeq" id="XP_014564212.1">
    <property type="nucleotide sequence ID" value="XM_014708726.1"/>
</dbReference>
<dbReference type="VEuPathDB" id="MicrosporidiaDB:M896_020040"/>
<evidence type="ECO:0000313" key="1">
    <source>
        <dbReference type="EMBL" id="KHN70170.1"/>
    </source>
</evidence>